<name>A0ABW5YRZ3_9SPHI</name>
<evidence type="ECO:0000313" key="1">
    <source>
        <dbReference type="EMBL" id="MFD2903214.1"/>
    </source>
</evidence>
<keyword evidence="2" id="KW-1185">Reference proteome</keyword>
<proteinExistence type="predicted"/>
<comment type="caution">
    <text evidence="1">The sequence shown here is derived from an EMBL/GenBank/DDBJ whole genome shotgun (WGS) entry which is preliminary data.</text>
</comment>
<dbReference type="Pfam" id="PF12771">
    <property type="entry name" value="SusD-like_2"/>
    <property type="match status" value="1"/>
</dbReference>
<dbReference type="EMBL" id="JBHUPE010000003">
    <property type="protein sequence ID" value="MFD2903214.1"/>
    <property type="molecule type" value="Genomic_DNA"/>
</dbReference>
<dbReference type="Proteomes" id="UP001597509">
    <property type="component" value="Unassembled WGS sequence"/>
</dbReference>
<reference evidence="2" key="1">
    <citation type="journal article" date="2019" name="Int. J. Syst. Evol. Microbiol.">
        <title>The Global Catalogue of Microorganisms (GCM) 10K type strain sequencing project: providing services to taxonomists for standard genome sequencing and annotation.</title>
        <authorList>
            <consortium name="The Broad Institute Genomics Platform"/>
            <consortium name="The Broad Institute Genome Sequencing Center for Infectious Disease"/>
            <person name="Wu L."/>
            <person name="Ma J."/>
        </authorList>
    </citation>
    <scope>NUCLEOTIDE SEQUENCE [LARGE SCALE GENOMIC DNA]</scope>
    <source>
        <strain evidence="2">KCTC 22209</strain>
    </source>
</reference>
<organism evidence="1 2">
    <name type="scientific">Sphingobacterium anhuiense</name>
    <dbReference type="NCBI Taxonomy" id="493780"/>
    <lineage>
        <taxon>Bacteria</taxon>
        <taxon>Pseudomonadati</taxon>
        <taxon>Bacteroidota</taxon>
        <taxon>Sphingobacteriia</taxon>
        <taxon>Sphingobacteriales</taxon>
        <taxon>Sphingobacteriaceae</taxon>
        <taxon>Sphingobacterium</taxon>
    </lineage>
</organism>
<dbReference type="InterPro" id="IPR041662">
    <property type="entry name" value="SusD-like_2"/>
</dbReference>
<accession>A0ABW5YRZ3</accession>
<dbReference type="RefSeq" id="WP_380918512.1">
    <property type="nucleotide sequence ID" value="NZ_JBHUPE010000003.1"/>
</dbReference>
<dbReference type="Gene3D" id="1.25.40.390">
    <property type="match status" value="1"/>
</dbReference>
<keyword evidence="1" id="KW-0449">Lipoprotein</keyword>
<protein>
    <submittedName>
        <fullName evidence="1">SusD/RagB family nutrient-binding outer membrane lipoprotein</fullName>
    </submittedName>
</protein>
<evidence type="ECO:0000313" key="2">
    <source>
        <dbReference type="Proteomes" id="UP001597509"/>
    </source>
</evidence>
<dbReference type="InterPro" id="IPR011990">
    <property type="entry name" value="TPR-like_helical_dom_sf"/>
</dbReference>
<dbReference type="SUPFAM" id="SSF48452">
    <property type="entry name" value="TPR-like"/>
    <property type="match status" value="1"/>
</dbReference>
<sequence>MKRHLLFIGLCAATLTYTSSCKKNSFEEMYRDPGKVTETTVEKQFAGMIYSYRQLIVPEYRNLFVTLRPTIFRYLHTTGWINETNQLLPGGAAIEDRWSRYYEGLSQYRELETIYNNSVAAEKEEKRIFFLTAKILFYDQTQQTVDLHGPIPWSKAGMLSTNKSDYQNSYPAYDQPEDIYSTMISDLKSISAELNTITVGKSMTEKFKTQDIINNGDIDLWKKYCNSLRLRLLTRVAASSKFGTQANQEIAEIINNQNTNPLILTNAENAQLDIYNLDDNSINTKNIRDAFEASGWYANLASKRMIDHMVDKVDPRLPYMFEPGTAATGKFIGLDQTKPSADQVALVNGGTLSIFNRSTYSRNQYFPGVLFSATETNLLLAEYYNKSGNAGAAKTAFEKSIKESIDLYKIIRSKSNDNLIPAPANPTESAITAYINNINWDAAGNKLELIATQKWIHFNVIQTVQAWSEQRRLDFPKFDFVVQGADIQKTVPVKFTLPPSESVYNATNYEAVKAQDNVNTKLFWDVN</sequence>
<gene>
    <name evidence="1" type="ORF">ACFS6I_04720</name>
</gene>